<keyword evidence="1" id="KW-0472">Membrane</keyword>
<sequence>MSICKGYKFRFVKFAKKTFITQKYLLWLNITLKIITIMTYSEATVFLSFGSDWIYIYKFPYKNSESVYSIMLIRINLLRCNVFAATTLHTKIMKAWSKVLAKEYEDLRKRLLESSFSYLAGLTILLNRLCIAATETELARYQLLVMRDDQP</sequence>
<dbReference type="Proteomes" id="UP000291343">
    <property type="component" value="Unassembled WGS sequence"/>
</dbReference>
<keyword evidence="3" id="KW-1185">Reference proteome</keyword>
<dbReference type="AlphaFoldDB" id="A0A482WK85"/>
<protein>
    <submittedName>
        <fullName evidence="2">Uncharacterized protein</fullName>
    </submittedName>
</protein>
<dbReference type="InterPro" id="IPR011989">
    <property type="entry name" value="ARM-like"/>
</dbReference>
<comment type="caution">
    <text evidence="2">The sequence shown here is derived from an EMBL/GenBank/DDBJ whole genome shotgun (WGS) entry which is preliminary data.</text>
</comment>
<gene>
    <name evidence="2" type="ORF">LSTR_LSTR012266</name>
</gene>
<keyword evidence="1" id="KW-1133">Transmembrane helix</keyword>
<dbReference type="OrthoDB" id="2016913at2759"/>
<dbReference type="STRING" id="195883.A0A482WK85"/>
<dbReference type="Gene3D" id="1.25.10.10">
    <property type="entry name" value="Leucine-rich Repeat Variant"/>
    <property type="match status" value="1"/>
</dbReference>
<evidence type="ECO:0000313" key="3">
    <source>
        <dbReference type="Proteomes" id="UP000291343"/>
    </source>
</evidence>
<organism evidence="2 3">
    <name type="scientific">Laodelphax striatellus</name>
    <name type="common">Small brown planthopper</name>
    <name type="synonym">Delphax striatella</name>
    <dbReference type="NCBI Taxonomy" id="195883"/>
    <lineage>
        <taxon>Eukaryota</taxon>
        <taxon>Metazoa</taxon>
        <taxon>Ecdysozoa</taxon>
        <taxon>Arthropoda</taxon>
        <taxon>Hexapoda</taxon>
        <taxon>Insecta</taxon>
        <taxon>Pterygota</taxon>
        <taxon>Neoptera</taxon>
        <taxon>Paraneoptera</taxon>
        <taxon>Hemiptera</taxon>
        <taxon>Auchenorrhyncha</taxon>
        <taxon>Fulgoroidea</taxon>
        <taxon>Delphacidae</taxon>
        <taxon>Criomorphinae</taxon>
        <taxon>Laodelphax</taxon>
    </lineage>
</organism>
<feature type="transmembrane region" description="Helical" evidence="1">
    <location>
        <begin position="67"/>
        <end position="88"/>
    </location>
</feature>
<name>A0A482WK85_LAOST</name>
<dbReference type="EMBL" id="QKKF02033182">
    <property type="protein sequence ID" value="RZF33924.1"/>
    <property type="molecule type" value="Genomic_DNA"/>
</dbReference>
<reference evidence="2 3" key="1">
    <citation type="journal article" date="2017" name="Gigascience">
        <title>Genome sequence of the small brown planthopper, Laodelphax striatellus.</title>
        <authorList>
            <person name="Zhu J."/>
            <person name="Jiang F."/>
            <person name="Wang X."/>
            <person name="Yang P."/>
            <person name="Bao Y."/>
            <person name="Zhao W."/>
            <person name="Wang W."/>
            <person name="Lu H."/>
            <person name="Wang Q."/>
            <person name="Cui N."/>
            <person name="Li J."/>
            <person name="Chen X."/>
            <person name="Luo L."/>
            <person name="Yu J."/>
            <person name="Kang L."/>
            <person name="Cui F."/>
        </authorList>
    </citation>
    <scope>NUCLEOTIDE SEQUENCE [LARGE SCALE GENOMIC DNA]</scope>
    <source>
        <strain evidence="2">Lst14</strain>
    </source>
</reference>
<evidence type="ECO:0000313" key="2">
    <source>
        <dbReference type="EMBL" id="RZF33924.1"/>
    </source>
</evidence>
<feature type="transmembrane region" description="Helical" evidence="1">
    <location>
        <begin position="24"/>
        <end position="47"/>
    </location>
</feature>
<dbReference type="InParanoid" id="A0A482WK85"/>
<accession>A0A482WK85</accession>
<dbReference type="SMR" id="A0A482WK85"/>
<evidence type="ECO:0000256" key="1">
    <source>
        <dbReference type="SAM" id="Phobius"/>
    </source>
</evidence>
<keyword evidence="1" id="KW-0812">Transmembrane</keyword>
<proteinExistence type="predicted"/>